<dbReference type="PANTHER" id="PTHR10742:SF410">
    <property type="entry name" value="LYSINE-SPECIFIC HISTONE DEMETHYLASE 2"/>
    <property type="match status" value="1"/>
</dbReference>
<dbReference type="eggNOG" id="COG1231">
    <property type="taxonomic scope" value="Bacteria"/>
</dbReference>
<dbReference type="STRING" id="293826.Amet_2921"/>
<feature type="domain" description="Amine oxidase" evidence="1">
    <location>
        <begin position="65"/>
        <end position="561"/>
    </location>
</feature>
<dbReference type="Proteomes" id="UP000001572">
    <property type="component" value="Chromosome"/>
</dbReference>
<reference evidence="3" key="1">
    <citation type="journal article" date="2016" name="Genome Announc.">
        <title>Complete genome sequence of Alkaliphilus metalliredigens strain QYMF, an alkaliphilic and metal-reducing bacterium isolated from borax-contaminated leachate ponds.</title>
        <authorList>
            <person name="Hwang C."/>
            <person name="Copeland A."/>
            <person name="Lucas S."/>
            <person name="Lapidus A."/>
            <person name="Barry K."/>
            <person name="Detter J.C."/>
            <person name="Glavina Del Rio T."/>
            <person name="Hammon N."/>
            <person name="Israni S."/>
            <person name="Dalin E."/>
            <person name="Tice H."/>
            <person name="Pitluck S."/>
            <person name="Chertkov O."/>
            <person name="Brettin T."/>
            <person name="Bruce D."/>
            <person name="Han C."/>
            <person name="Schmutz J."/>
            <person name="Larimer F."/>
            <person name="Land M.L."/>
            <person name="Hauser L."/>
            <person name="Kyrpides N."/>
            <person name="Mikhailova N."/>
            <person name="Ye Q."/>
            <person name="Zhou J."/>
            <person name="Richardson P."/>
            <person name="Fields M.W."/>
        </authorList>
    </citation>
    <scope>NUCLEOTIDE SEQUENCE [LARGE SCALE GENOMIC DNA]</scope>
    <source>
        <strain evidence="3">QYMF</strain>
    </source>
</reference>
<keyword evidence="3" id="KW-1185">Reference proteome</keyword>
<dbReference type="HOGENOM" id="CLU_004498_8_3_9"/>
<dbReference type="OrthoDB" id="25353at2"/>
<evidence type="ECO:0000259" key="1">
    <source>
        <dbReference type="Pfam" id="PF01593"/>
    </source>
</evidence>
<evidence type="ECO:0000313" key="3">
    <source>
        <dbReference type="Proteomes" id="UP000001572"/>
    </source>
</evidence>
<dbReference type="Pfam" id="PF01593">
    <property type="entry name" value="Amino_oxidase"/>
    <property type="match status" value="1"/>
</dbReference>
<dbReference type="GO" id="GO:0016491">
    <property type="term" value="F:oxidoreductase activity"/>
    <property type="evidence" value="ECO:0007669"/>
    <property type="project" value="InterPro"/>
</dbReference>
<dbReference type="SUPFAM" id="SSF54373">
    <property type="entry name" value="FAD-linked reductases, C-terminal domain"/>
    <property type="match status" value="1"/>
</dbReference>
<dbReference type="Gene3D" id="3.90.660.10">
    <property type="match status" value="1"/>
</dbReference>
<proteinExistence type="predicted"/>
<dbReference type="PANTHER" id="PTHR10742">
    <property type="entry name" value="FLAVIN MONOAMINE OXIDASE"/>
    <property type="match status" value="1"/>
</dbReference>
<gene>
    <name evidence="2" type="ordered locus">Amet_2921</name>
</gene>
<protein>
    <submittedName>
        <fullName evidence="2">Amine oxidase</fullName>
    </submittedName>
</protein>
<accession>A6TSA3</accession>
<dbReference type="Gene3D" id="3.50.50.60">
    <property type="entry name" value="FAD/NAD(P)-binding domain"/>
    <property type="match status" value="1"/>
</dbReference>
<dbReference type="SUPFAM" id="SSF51905">
    <property type="entry name" value="FAD/NAD(P)-binding domain"/>
    <property type="match status" value="1"/>
</dbReference>
<name>A6TSA3_ALKMQ</name>
<dbReference type="EMBL" id="CP000724">
    <property type="protein sequence ID" value="ABR49071.1"/>
    <property type="molecule type" value="Genomic_DNA"/>
</dbReference>
<dbReference type="InterPro" id="IPR002937">
    <property type="entry name" value="Amino_oxidase"/>
</dbReference>
<dbReference type="InterPro" id="IPR050281">
    <property type="entry name" value="Flavin_monoamine_oxidase"/>
</dbReference>
<dbReference type="InterPro" id="IPR036188">
    <property type="entry name" value="FAD/NAD-bd_sf"/>
</dbReference>
<dbReference type="RefSeq" id="WP_012064039.1">
    <property type="nucleotide sequence ID" value="NC_009633.1"/>
</dbReference>
<dbReference type="AlphaFoldDB" id="A6TSA3"/>
<dbReference type="Gene3D" id="1.20.1440.240">
    <property type="match status" value="1"/>
</dbReference>
<organism evidence="2 3">
    <name type="scientific">Alkaliphilus metalliredigens (strain QYMF)</name>
    <dbReference type="NCBI Taxonomy" id="293826"/>
    <lineage>
        <taxon>Bacteria</taxon>
        <taxon>Bacillati</taxon>
        <taxon>Bacillota</taxon>
        <taxon>Clostridia</taxon>
        <taxon>Peptostreptococcales</taxon>
        <taxon>Natronincolaceae</taxon>
        <taxon>Alkaliphilus</taxon>
    </lineage>
</organism>
<evidence type="ECO:0000313" key="2">
    <source>
        <dbReference type="EMBL" id="ABR49071.1"/>
    </source>
</evidence>
<dbReference type="KEGG" id="amt:Amet_2921"/>
<sequence>MLLTQPDNPTPNERYQLLLSALTELGRPEDFQNIIELFSPPQDITKINPAGSCKHIKVGILGGGLAGLSAAFELRKLGFDITIFEAEEERIGGRVYTHFFDEFKSLYGELGPMRIPVSHETVWHYMDLLRLKTRPFVQFQPNAFIFVRDVRLRQDDGGESVQQKIYPFFDMTPEERATLWPEFFELIFDETLQEMPPEIRRELLEVLPIYSPEILALDTLNFRELMQAKGLSEGAIEMLSNIQPFVEAFLYLNFLDELGPEYAASYFYMYEILDGMVQLPLALHQAILSPLPPYGYDDIPAHLLGNVHWKSGHYITGLSQSIPGGSVQVDYLNKKKKCKGEDTFDFVICTLPFSSLQRVELNPIFKSRKMQAISEVNYASAQKTIMLCRHRFWETGDMSERILGGGSVTDLPIATIWYPSDHAYPINLEENLWGFRPGTSPYEPGVLLASYNWTQEAIRVGNTPGPTRFEDIKRQVEKVHGLPEGYLDSIVLDYKTVHWNREPLFLGAFAFYEPQQKSLFNFVSAEPDYHGRVHFAGEHVSAIRQWMQGSLKTGMEAANAVAKICSHYVS</sequence>